<dbReference type="PROSITE" id="PS50949">
    <property type="entry name" value="HTH_GNTR"/>
    <property type="match status" value="1"/>
</dbReference>
<dbReference type="Gene3D" id="1.20.120.530">
    <property type="entry name" value="GntR ligand-binding domain-like"/>
    <property type="match status" value="1"/>
</dbReference>
<dbReference type="GO" id="GO:0003677">
    <property type="term" value="F:DNA binding"/>
    <property type="evidence" value="ECO:0007669"/>
    <property type="project" value="UniProtKB-KW"/>
</dbReference>
<dbReference type="Gene3D" id="1.10.10.10">
    <property type="entry name" value="Winged helix-like DNA-binding domain superfamily/Winged helix DNA-binding domain"/>
    <property type="match status" value="1"/>
</dbReference>
<keyword evidence="5" id="KW-0614">Plasmid</keyword>
<dbReference type="InterPro" id="IPR036388">
    <property type="entry name" value="WH-like_DNA-bd_sf"/>
</dbReference>
<dbReference type="InterPro" id="IPR008920">
    <property type="entry name" value="TF_FadR/GntR_C"/>
</dbReference>
<dbReference type="InterPro" id="IPR011711">
    <property type="entry name" value="GntR_C"/>
</dbReference>
<dbReference type="InterPro" id="IPR000524">
    <property type="entry name" value="Tscrpt_reg_HTH_GntR"/>
</dbReference>
<dbReference type="AlphaFoldDB" id="A0A2D2C5P5"/>
<dbReference type="SMART" id="SM00345">
    <property type="entry name" value="HTH_GNTR"/>
    <property type="match status" value="1"/>
</dbReference>
<dbReference type="PANTHER" id="PTHR43537:SF5">
    <property type="entry name" value="UXU OPERON TRANSCRIPTIONAL REGULATOR"/>
    <property type="match status" value="1"/>
</dbReference>
<keyword evidence="3" id="KW-0804">Transcription</keyword>
<evidence type="ECO:0000313" key="6">
    <source>
        <dbReference type="Proteomes" id="UP000229314"/>
    </source>
</evidence>
<dbReference type="EMBL" id="CP024423">
    <property type="protein sequence ID" value="ATQ57832.1"/>
    <property type="molecule type" value="Genomic_DNA"/>
</dbReference>
<keyword evidence="1" id="KW-0805">Transcription regulation</keyword>
<dbReference type="RefSeq" id="WP_099650241.1">
    <property type="nucleotide sequence ID" value="NZ_CAJGAB010000033.1"/>
</dbReference>
<evidence type="ECO:0000259" key="4">
    <source>
        <dbReference type="PROSITE" id="PS50949"/>
    </source>
</evidence>
<evidence type="ECO:0000313" key="5">
    <source>
        <dbReference type="EMBL" id="ATQ57832.1"/>
    </source>
</evidence>
<name>A0A2D2C5P5_9RHOB</name>
<gene>
    <name evidence="5" type="ORF">PYTT13_18355</name>
</gene>
<reference evidence="5 6" key="1">
    <citation type="submission" date="2017-10" db="EMBL/GenBank/DDBJ databases">
        <title>Complete genome sequence of Paracoccus yeei TT13 isolated from human skin.</title>
        <authorList>
            <person name="Lee K."/>
            <person name="Lim J.Y."/>
            <person name="Hwang I."/>
        </authorList>
    </citation>
    <scope>NUCLEOTIDE SEQUENCE [LARGE SCALE GENOMIC DNA]</scope>
    <source>
        <strain evidence="5 6">TT13</strain>
        <plasmid evidence="6">Plasmid ptt13-1</plasmid>
    </source>
</reference>
<geneLocation type="plasmid" evidence="6">
    <name>ptt13-1</name>
</geneLocation>
<protein>
    <submittedName>
        <fullName evidence="5">GntR family transcriptional regulator</fullName>
    </submittedName>
</protein>
<dbReference type="GO" id="GO:0003700">
    <property type="term" value="F:DNA-binding transcription factor activity"/>
    <property type="evidence" value="ECO:0007669"/>
    <property type="project" value="InterPro"/>
</dbReference>
<feature type="domain" description="HTH gntR-type" evidence="4">
    <location>
        <begin position="5"/>
        <end position="73"/>
    </location>
</feature>
<accession>A0A2D2C5P5</accession>
<dbReference type="PANTHER" id="PTHR43537">
    <property type="entry name" value="TRANSCRIPTIONAL REGULATOR, GNTR FAMILY"/>
    <property type="match status" value="1"/>
</dbReference>
<sequence length="263" mass="29114">MTRRKTLTTQVADALAERIHAGTLAPGSRLPTEAELCAEFDVSRTVVREAVARLRSGGLVTAQQGRGVFVNETPSPQSFLISEDDLRSLPETIALLELRLSIEVEAAALCAERRTDDEAREIRALMEQVDARHPDPKAVKIHYDYDFHIRIAQCARNDFMAGFLEYLRPFIVPRFNLGQFVSPETKDAYYRKIHAEHDAIVAAIDNRDPDAARDEMRQHLTNSLERLRILAAQNAGAAQGSAGPLDTTQLLAGLAGRSKSGNR</sequence>
<keyword evidence="2" id="KW-0238">DNA-binding</keyword>
<dbReference type="Pfam" id="PF07729">
    <property type="entry name" value="FCD"/>
    <property type="match status" value="1"/>
</dbReference>
<dbReference type="PRINTS" id="PR00035">
    <property type="entry name" value="HTHGNTR"/>
</dbReference>
<dbReference type="Pfam" id="PF00392">
    <property type="entry name" value="GntR"/>
    <property type="match status" value="1"/>
</dbReference>
<evidence type="ECO:0000256" key="1">
    <source>
        <dbReference type="ARBA" id="ARBA00023015"/>
    </source>
</evidence>
<evidence type="ECO:0000256" key="2">
    <source>
        <dbReference type="ARBA" id="ARBA00023125"/>
    </source>
</evidence>
<organism evidence="5 6">
    <name type="scientific">Paracoccus yeei</name>
    <dbReference type="NCBI Taxonomy" id="147645"/>
    <lineage>
        <taxon>Bacteria</taxon>
        <taxon>Pseudomonadati</taxon>
        <taxon>Pseudomonadota</taxon>
        <taxon>Alphaproteobacteria</taxon>
        <taxon>Rhodobacterales</taxon>
        <taxon>Paracoccaceae</taxon>
        <taxon>Paracoccus</taxon>
    </lineage>
</organism>
<dbReference type="SUPFAM" id="SSF48008">
    <property type="entry name" value="GntR ligand-binding domain-like"/>
    <property type="match status" value="1"/>
</dbReference>
<dbReference type="CDD" id="cd07377">
    <property type="entry name" value="WHTH_GntR"/>
    <property type="match status" value="1"/>
</dbReference>
<dbReference type="Proteomes" id="UP000229314">
    <property type="component" value="Plasmid pTT13-1"/>
</dbReference>
<dbReference type="SUPFAM" id="SSF46785">
    <property type="entry name" value="Winged helix' DNA-binding domain"/>
    <property type="match status" value="1"/>
</dbReference>
<dbReference type="SMART" id="SM00895">
    <property type="entry name" value="FCD"/>
    <property type="match status" value="1"/>
</dbReference>
<dbReference type="GeneID" id="78899617"/>
<dbReference type="InterPro" id="IPR036390">
    <property type="entry name" value="WH_DNA-bd_sf"/>
</dbReference>
<evidence type="ECO:0000256" key="3">
    <source>
        <dbReference type="ARBA" id="ARBA00023163"/>
    </source>
</evidence>
<proteinExistence type="predicted"/>